<keyword evidence="9" id="KW-0902">Two-component regulatory system</keyword>
<keyword evidence="10 11" id="KW-0472">Membrane</keyword>
<dbReference type="PANTHER" id="PTHR45436:SF5">
    <property type="entry name" value="SENSOR HISTIDINE KINASE TRCS"/>
    <property type="match status" value="1"/>
</dbReference>
<reference evidence="14 15" key="1">
    <citation type="submission" date="2019-11" db="EMBL/GenBank/DDBJ databases">
        <title>Whole-genome sequence of a Rhodoblastus acidophilus DSM 142.</title>
        <authorList>
            <person name="Kyndt J.A."/>
            <person name="Meyer T.E."/>
        </authorList>
    </citation>
    <scope>NUCLEOTIDE SEQUENCE [LARGE SCALE GENOMIC DNA]</scope>
    <source>
        <strain evidence="14 15">DSM 142</strain>
    </source>
</reference>
<comment type="subcellular location">
    <subcellularLocation>
        <location evidence="2">Membrane</location>
    </subcellularLocation>
</comment>
<evidence type="ECO:0000256" key="10">
    <source>
        <dbReference type="ARBA" id="ARBA00023136"/>
    </source>
</evidence>
<dbReference type="EMBL" id="WNKS01000003">
    <property type="protein sequence ID" value="MTV30409.1"/>
    <property type="molecule type" value="Genomic_DNA"/>
</dbReference>
<dbReference type="Proteomes" id="UP000439113">
    <property type="component" value="Unassembled WGS sequence"/>
</dbReference>
<dbReference type="Gene3D" id="1.10.287.130">
    <property type="match status" value="1"/>
</dbReference>
<dbReference type="OrthoDB" id="9809567at2"/>
<dbReference type="InterPro" id="IPR050428">
    <property type="entry name" value="TCS_sensor_his_kinase"/>
</dbReference>
<evidence type="ECO:0000259" key="13">
    <source>
        <dbReference type="PROSITE" id="PS50885"/>
    </source>
</evidence>
<comment type="caution">
    <text evidence="14">The sequence shown here is derived from an EMBL/GenBank/DDBJ whole genome shotgun (WGS) entry which is preliminary data.</text>
</comment>
<protein>
    <recommendedName>
        <fullName evidence="3">histidine kinase</fullName>
        <ecNumber evidence="3">2.7.13.3</ecNumber>
    </recommendedName>
</protein>
<dbReference type="PROSITE" id="PS50885">
    <property type="entry name" value="HAMP"/>
    <property type="match status" value="1"/>
</dbReference>
<name>A0A6N8DJ26_RHOAC</name>
<dbReference type="InterPro" id="IPR003594">
    <property type="entry name" value="HATPase_dom"/>
</dbReference>
<feature type="domain" description="HAMP" evidence="13">
    <location>
        <begin position="187"/>
        <end position="238"/>
    </location>
</feature>
<dbReference type="GO" id="GO:0000160">
    <property type="term" value="P:phosphorelay signal transduction system"/>
    <property type="evidence" value="ECO:0007669"/>
    <property type="project" value="UniProtKB-KW"/>
</dbReference>
<organism evidence="14 15">
    <name type="scientific">Rhodoblastus acidophilus</name>
    <name type="common">Rhodopseudomonas acidophila</name>
    <dbReference type="NCBI Taxonomy" id="1074"/>
    <lineage>
        <taxon>Bacteria</taxon>
        <taxon>Pseudomonadati</taxon>
        <taxon>Pseudomonadota</taxon>
        <taxon>Alphaproteobacteria</taxon>
        <taxon>Hyphomicrobiales</taxon>
        <taxon>Rhodoblastaceae</taxon>
        <taxon>Rhodoblastus</taxon>
    </lineage>
</organism>
<dbReference type="RefSeq" id="WP_155445067.1">
    <property type="nucleotide sequence ID" value="NZ_JAOQNR010000003.1"/>
</dbReference>
<feature type="domain" description="Histidine kinase" evidence="12">
    <location>
        <begin position="246"/>
        <end position="447"/>
    </location>
</feature>
<dbReference type="SUPFAM" id="SSF55874">
    <property type="entry name" value="ATPase domain of HSP90 chaperone/DNA topoisomerase II/histidine kinase"/>
    <property type="match status" value="1"/>
</dbReference>
<keyword evidence="7 14" id="KW-0418">Kinase</keyword>
<keyword evidence="4" id="KW-0597">Phosphoprotein</keyword>
<dbReference type="EC" id="2.7.13.3" evidence="3"/>
<evidence type="ECO:0000259" key="12">
    <source>
        <dbReference type="PROSITE" id="PS50109"/>
    </source>
</evidence>
<comment type="catalytic activity">
    <reaction evidence="1">
        <text>ATP + protein L-histidine = ADP + protein N-phospho-L-histidine.</text>
        <dbReference type="EC" id="2.7.13.3"/>
    </reaction>
</comment>
<gene>
    <name evidence="14" type="ORF">GJ654_05320</name>
</gene>
<dbReference type="AlphaFoldDB" id="A0A6N8DJ26"/>
<dbReference type="PROSITE" id="PS50109">
    <property type="entry name" value="HIS_KIN"/>
    <property type="match status" value="1"/>
</dbReference>
<dbReference type="InterPro" id="IPR003660">
    <property type="entry name" value="HAMP_dom"/>
</dbReference>
<evidence type="ECO:0000256" key="11">
    <source>
        <dbReference type="SAM" id="Phobius"/>
    </source>
</evidence>
<dbReference type="InterPro" id="IPR004358">
    <property type="entry name" value="Sig_transdc_His_kin-like_C"/>
</dbReference>
<dbReference type="SMART" id="SM00387">
    <property type="entry name" value="HATPase_c"/>
    <property type="match status" value="1"/>
</dbReference>
<evidence type="ECO:0000256" key="2">
    <source>
        <dbReference type="ARBA" id="ARBA00004370"/>
    </source>
</evidence>
<evidence type="ECO:0000313" key="14">
    <source>
        <dbReference type="EMBL" id="MTV30409.1"/>
    </source>
</evidence>
<evidence type="ECO:0000256" key="4">
    <source>
        <dbReference type="ARBA" id="ARBA00022553"/>
    </source>
</evidence>
<keyword evidence="8 11" id="KW-1133">Transmembrane helix</keyword>
<dbReference type="PRINTS" id="PR00344">
    <property type="entry name" value="BCTRLSENSOR"/>
</dbReference>
<dbReference type="Pfam" id="PF02518">
    <property type="entry name" value="HATPase_c"/>
    <property type="match status" value="1"/>
</dbReference>
<dbReference type="InterPro" id="IPR005467">
    <property type="entry name" value="His_kinase_dom"/>
</dbReference>
<evidence type="ECO:0000256" key="3">
    <source>
        <dbReference type="ARBA" id="ARBA00012438"/>
    </source>
</evidence>
<proteinExistence type="predicted"/>
<evidence type="ECO:0000256" key="5">
    <source>
        <dbReference type="ARBA" id="ARBA00022679"/>
    </source>
</evidence>
<evidence type="ECO:0000256" key="7">
    <source>
        <dbReference type="ARBA" id="ARBA00022777"/>
    </source>
</evidence>
<evidence type="ECO:0000256" key="1">
    <source>
        <dbReference type="ARBA" id="ARBA00000085"/>
    </source>
</evidence>
<evidence type="ECO:0000256" key="6">
    <source>
        <dbReference type="ARBA" id="ARBA00022692"/>
    </source>
</evidence>
<feature type="transmembrane region" description="Helical" evidence="11">
    <location>
        <begin position="163"/>
        <end position="183"/>
    </location>
</feature>
<dbReference type="InterPro" id="IPR036890">
    <property type="entry name" value="HATPase_C_sf"/>
</dbReference>
<evidence type="ECO:0000256" key="9">
    <source>
        <dbReference type="ARBA" id="ARBA00023012"/>
    </source>
</evidence>
<accession>A0A6N8DJ26</accession>
<evidence type="ECO:0000256" key="8">
    <source>
        <dbReference type="ARBA" id="ARBA00022989"/>
    </source>
</evidence>
<sequence length="447" mass="48085">MTSLRLRLLAAATLGIAAALAIAGFVIVSAFDSHVRGRFIKELDDHLLQAVSLLTPQAEGKASLSGELSDPLFQRPLSGLYWQVSERGAILLRSRSLWDESIPSARDEVGVGTPQVRELRGPRNKWLIVVERTVVLPGPDGDRRFQVAVAGEQCVVNEARKDFVRVVAPSLAILAGLLILASWGQVRMGLAPLGGLRRQLEAFRAGESERLNGPFPRELEGLVGDLNALMEAQAQAIERSRANAAKLAHGLKTPLAVLSTEARALRARGETGVADSLDGEIGLMNAHVTRTLAAARAVGPRSPVASHTLAQPLLTRVVGVMTRLPRGDELSWEVEVAPENLELSIDQRDMEELAGNLLDNARKWARSRVRASARRENGRIVVAVDDDGPGVPDDRIDDVMTRGARLAEDAPGTGIGLGIVTDLAQLHQGQFVIGKSEFGGLRAEVRL</sequence>
<dbReference type="Gene3D" id="3.30.565.10">
    <property type="entry name" value="Histidine kinase-like ATPase, C-terminal domain"/>
    <property type="match status" value="1"/>
</dbReference>
<keyword evidence="5" id="KW-0808">Transferase</keyword>
<dbReference type="GO" id="GO:0004673">
    <property type="term" value="F:protein histidine kinase activity"/>
    <property type="evidence" value="ECO:0007669"/>
    <property type="project" value="UniProtKB-EC"/>
</dbReference>
<dbReference type="PANTHER" id="PTHR45436">
    <property type="entry name" value="SENSOR HISTIDINE KINASE YKOH"/>
    <property type="match status" value="1"/>
</dbReference>
<evidence type="ECO:0000313" key="15">
    <source>
        <dbReference type="Proteomes" id="UP000439113"/>
    </source>
</evidence>
<dbReference type="GO" id="GO:0005886">
    <property type="term" value="C:plasma membrane"/>
    <property type="evidence" value="ECO:0007669"/>
    <property type="project" value="TreeGrafter"/>
</dbReference>
<keyword evidence="6 11" id="KW-0812">Transmembrane</keyword>